<accession>A0AAN7A2U6</accession>
<sequence length="65" mass="7302">MCTTFYIKYTCGCKKGGEFVQCEERSGTNVKCKPVLLRQGKLSANYCSGHLVNPDAPKKYYSDIE</sequence>
<gene>
    <name evidence="1" type="ORF">QBC36DRAFT_199970</name>
</gene>
<dbReference type="EMBL" id="MU866632">
    <property type="protein sequence ID" value="KAK4171144.1"/>
    <property type="molecule type" value="Genomic_DNA"/>
</dbReference>
<organism evidence="1 2">
    <name type="scientific">Triangularia setosa</name>
    <dbReference type="NCBI Taxonomy" id="2587417"/>
    <lineage>
        <taxon>Eukaryota</taxon>
        <taxon>Fungi</taxon>
        <taxon>Dikarya</taxon>
        <taxon>Ascomycota</taxon>
        <taxon>Pezizomycotina</taxon>
        <taxon>Sordariomycetes</taxon>
        <taxon>Sordariomycetidae</taxon>
        <taxon>Sordariales</taxon>
        <taxon>Podosporaceae</taxon>
        <taxon>Triangularia</taxon>
    </lineage>
</organism>
<reference evidence="1" key="1">
    <citation type="journal article" date="2023" name="Mol. Phylogenet. Evol.">
        <title>Genome-scale phylogeny and comparative genomics of the fungal order Sordariales.</title>
        <authorList>
            <person name="Hensen N."/>
            <person name="Bonometti L."/>
            <person name="Westerberg I."/>
            <person name="Brannstrom I.O."/>
            <person name="Guillou S."/>
            <person name="Cros-Aarteil S."/>
            <person name="Calhoun S."/>
            <person name="Haridas S."/>
            <person name="Kuo A."/>
            <person name="Mondo S."/>
            <person name="Pangilinan J."/>
            <person name="Riley R."/>
            <person name="LaButti K."/>
            <person name="Andreopoulos B."/>
            <person name="Lipzen A."/>
            <person name="Chen C."/>
            <person name="Yan M."/>
            <person name="Daum C."/>
            <person name="Ng V."/>
            <person name="Clum A."/>
            <person name="Steindorff A."/>
            <person name="Ohm R.A."/>
            <person name="Martin F."/>
            <person name="Silar P."/>
            <person name="Natvig D.O."/>
            <person name="Lalanne C."/>
            <person name="Gautier V."/>
            <person name="Ament-Velasquez S.L."/>
            <person name="Kruys A."/>
            <person name="Hutchinson M.I."/>
            <person name="Powell A.J."/>
            <person name="Barry K."/>
            <person name="Miller A.N."/>
            <person name="Grigoriev I.V."/>
            <person name="Debuchy R."/>
            <person name="Gladieux P."/>
            <person name="Hiltunen Thoren M."/>
            <person name="Johannesson H."/>
        </authorList>
    </citation>
    <scope>NUCLEOTIDE SEQUENCE</scope>
    <source>
        <strain evidence="1">CBS 892.96</strain>
    </source>
</reference>
<dbReference type="Proteomes" id="UP001302321">
    <property type="component" value="Unassembled WGS sequence"/>
</dbReference>
<name>A0AAN7A2U6_9PEZI</name>
<evidence type="ECO:0000313" key="2">
    <source>
        <dbReference type="Proteomes" id="UP001302321"/>
    </source>
</evidence>
<reference evidence="1" key="2">
    <citation type="submission" date="2023-05" db="EMBL/GenBank/DDBJ databases">
        <authorList>
            <consortium name="Lawrence Berkeley National Laboratory"/>
            <person name="Steindorff A."/>
            <person name="Hensen N."/>
            <person name="Bonometti L."/>
            <person name="Westerberg I."/>
            <person name="Brannstrom I.O."/>
            <person name="Guillou S."/>
            <person name="Cros-Aarteil S."/>
            <person name="Calhoun S."/>
            <person name="Haridas S."/>
            <person name="Kuo A."/>
            <person name="Mondo S."/>
            <person name="Pangilinan J."/>
            <person name="Riley R."/>
            <person name="Labutti K."/>
            <person name="Andreopoulos B."/>
            <person name="Lipzen A."/>
            <person name="Chen C."/>
            <person name="Yanf M."/>
            <person name="Daum C."/>
            <person name="Ng V."/>
            <person name="Clum A."/>
            <person name="Ohm R."/>
            <person name="Martin F."/>
            <person name="Silar P."/>
            <person name="Natvig D."/>
            <person name="Lalanne C."/>
            <person name="Gautier V."/>
            <person name="Ament-Velasquez S.L."/>
            <person name="Kruys A."/>
            <person name="Hutchinson M.I."/>
            <person name="Powell A.J."/>
            <person name="Barry K."/>
            <person name="Miller A.N."/>
            <person name="Grigoriev I.V."/>
            <person name="Debuchy R."/>
            <person name="Gladieux P."/>
            <person name="Thoren M.H."/>
            <person name="Johannesson H."/>
        </authorList>
    </citation>
    <scope>NUCLEOTIDE SEQUENCE</scope>
    <source>
        <strain evidence="1">CBS 892.96</strain>
    </source>
</reference>
<evidence type="ECO:0000313" key="1">
    <source>
        <dbReference type="EMBL" id="KAK4171144.1"/>
    </source>
</evidence>
<protein>
    <submittedName>
        <fullName evidence="1">Uncharacterized protein</fullName>
    </submittedName>
</protein>
<comment type="caution">
    <text evidence="1">The sequence shown here is derived from an EMBL/GenBank/DDBJ whole genome shotgun (WGS) entry which is preliminary data.</text>
</comment>
<dbReference type="AlphaFoldDB" id="A0AAN7A2U6"/>
<keyword evidence="2" id="KW-1185">Reference proteome</keyword>
<proteinExistence type="predicted"/>